<evidence type="ECO:0000313" key="3">
    <source>
        <dbReference type="EMBL" id="KAG5486758.1"/>
    </source>
</evidence>
<feature type="coiled-coil region" evidence="1">
    <location>
        <begin position="273"/>
        <end position="339"/>
    </location>
</feature>
<comment type="caution">
    <text evidence="3">The sequence shown here is derived from an EMBL/GenBank/DDBJ whole genome shotgun (WGS) entry which is preliminary data.</text>
</comment>
<feature type="coiled-coil region" evidence="1">
    <location>
        <begin position="136"/>
        <end position="223"/>
    </location>
</feature>
<organism evidence="3 4">
    <name type="scientific">Leishmania martiniquensis</name>
    <dbReference type="NCBI Taxonomy" id="1580590"/>
    <lineage>
        <taxon>Eukaryota</taxon>
        <taxon>Discoba</taxon>
        <taxon>Euglenozoa</taxon>
        <taxon>Kinetoplastea</taxon>
        <taxon>Metakinetoplastina</taxon>
        <taxon>Trypanosomatida</taxon>
        <taxon>Trypanosomatidae</taxon>
        <taxon>Leishmaniinae</taxon>
        <taxon>Leishmania</taxon>
    </lineage>
</organism>
<dbReference type="AlphaFoldDB" id="A0A836L2W5"/>
<evidence type="ECO:0000256" key="1">
    <source>
        <dbReference type="SAM" id="Coils"/>
    </source>
</evidence>
<dbReference type="RefSeq" id="XP_067181215.1">
    <property type="nucleotide sequence ID" value="XM_067325359.1"/>
</dbReference>
<dbReference type="PANTHER" id="PTHR21694">
    <property type="entry name" value="COILED-COIL DOMAIN-CONTAINING PROTEIN 63"/>
    <property type="match status" value="1"/>
</dbReference>
<feature type="region of interest" description="Disordered" evidence="2">
    <location>
        <begin position="1"/>
        <end position="38"/>
    </location>
</feature>
<dbReference type="OrthoDB" id="273674at2759"/>
<feature type="coiled-coil region" evidence="1">
    <location>
        <begin position="43"/>
        <end position="95"/>
    </location>
</feature>
<dbReference type="PANTHER" id="PTHR21694:SF18">
    <property type="entry name" value="COILED-COIL DOMAIN-CONTAINING PROTEIN 63"/>
    <property type="match status" value="1"/>
</dbReference>
<protein>
    <submittedName>
        <fullName evidence="3">Uncharacterized protein</fullName>
    </submittedName>
</protein>
<dbReference type="Proteomes" id="UP000673552">
    <property type="component" value="Unassembled WGS sequence"/>
</dbReference>
<dbReference type="InterPro" id="IPR051876">
    <property type="entry name" value="ODA-DC/CCD"/>
</dbReference>
<feature type="compositionally biased region" description="Low complexity" evidence="2">
    <location>
        <begin position="1"/>
        <end position="12"/>
    </location>
</feature>
<feature type="region of interest" description="Disordered" evidence="2">
    <location>
        <begin position="386"/>
        <end position="406"/>
    </location>
</feature>
<evidence type="ECO:0000256" key="2">
    <source>
        <dbReference type="SAM" id="MobiDB-lite"/>
    </source>
</evidence>
<dbReference type="EMBL" id="JAFEUZ010000006">
    <property type="protein sequence ID" value="KAG5486758.1"/>
    <property type="molecule type" value="Genomic_DNA"/>
</dbReference>
<dbReference type="KEGG" id="lmat:92517871"/>
<accession>A0A836L2W5</accession>
<reference evidence="4" key="1">
    <citation type="journal article" date="2021" name="Microbiol. Resour. Announc.">
        <title>LGAAP: Leishmaniinae Genome Assembly and Annotation Pipeline.</title>
        <authorList>
            <person name="Almutairi H."/>
            <person name="Urbaniak M.D."/>
            <person name="Bates M.D."/>
            <person name="Jariyapan N."/>
            <person name="Kwakye-Nuako G."/>
            <person name="Thomaz-Soccol V."/>
            <person name="Al-Salem W.S."/>
            <person name="Dillon R.J."/>
            <person name="Bates P.A."/>
            <person name="Gatherer D."/>
        </authorList>
    </citation>
    <scope>NUCLEOTIDE SEQUENCE [LARGE SCALE GENOMIC DNA]</scope>
</reference>
<feature type="compositionally biased region" description="Gly residues" evidence="2">
    <location>
        <begin position="389"/>
        <end position="398"/>
    </location>
</feature>
<keyword evidence="1" id="KW-0175">Coiled coil</keyword>
<name>A0A836L2W5_9TRYP</name>
<evidence type="ECO:0000313" key="4">
    <source>
        <dbReference type="Proteomes" id="UP000673552"/>
    </source>
</evidence>
<reference evidence="4" key="2">
    <citation type="journal article" date="2021" name="Sci. Data">
        <title>Chromosome-scale genome sequencing, assembly and annotation of six genomes from subfamily Leishmaniinae.</title>
        <authorList>
            <person name="Almutairi H."/>
            <person name="Urbaniak M.D."/>
            <person name="Bates M.D."/>
            <person name="Jariyapan N."/>
            <person name="Kwakye-Nuako G."/>
            <person name="Thomaz Soccol V."/>
            <person name="Al-Salem W.S."/>
            <person name="Dillon R.J."/>
            <person name="Bates P.A."/>
            <person name="Gatherer D."/>
        </authorList>
    </citation>
    <scope>NUCLEOTIDE SEQUENCE [LARGE SCALE GENOMIC DNA]</scope>
</reference>
<keyword evidence="4" id="KW-1185">Reference proteome</keyword>
<sequence>MVGTRKAAAPEARVPRPPLSARSDPNSTAAPRGGASTVAAMSETQVRRRLAQVEMRLRDMDDEARRVHALQEQEVATLKRDNMKLRERLEVIRMEECMSLTEARALQEYASHHRVAPGAPTGQSESKLIGSTTVKYQRAKAEVQDRRRECAQAERQLAEARAQLADVRKRRKELKQRSLSVEMSAAARTAAADSYRALIHERLRSLEEQVAREQERLNHFLIEAKEVRVEVDALLVNQTSNEKMYRSRHDALLMKRREMAYLMEVCNLLCEERERVVAQLTEVQARMAEESRQYEAAFDELTGVQAESAKAKAANLEQLEELRRIIGQTRAEREALDADNHSAKATIQHQRRRTVLRHLSDAVSAGNTSEASLGCTTVGQESGVATASGAGGVSGDGSEGLRTPESALSLDGSQQQIRIFEDYYRRLCAIVQSDAIEDVTCFMDAAADERYKSFDEMNAIKRDMAALRVEKAALMAQLSRGNGARAAAAFFDAGGSEAPANALKPMRQPFTPTSSLAALAGADTLEELAAVTATVAAEKRGWPSVPGAPTGGSQERAARVANLLDDLGATRDLVCDQEEEQEASSAVLAQVVALVKEVFRGLGCSTDELRALTGMEGVQQSTLLKSLAMIEQRASEYLVAYSLQQQRLAAQTSGDWPEVQAQATMTTVPFTRNAARSLLRRLDLQPRAAKNAVAATVAQQALPRSTDLMTVMSTADALATGSSAAVEDLVGERPLSKAELKRIVASKRAPLQQ</sequence>
<dbReference type="GeneID" id="92517871"/>
<proteinExistence type="predicted"/>
<gene>
    <name evidence="3" type="ORF">LSCM1_08014</name>
</gene>